<dbReference type="Gene3D" id="3.30.70.20">
    <property type="match status" value="1"/>
</dbReference>
<dbReference type="AlphaFoldDB" id="A0A385Z0Z2"/>
<protein>
    <submittedName>
        <fullName evidence="1">Ferredoxin</fullName>
    </submittedName>
</protein>
<accession>A0A385Z0Z2</accession>
<gene>
    <name evidence="1" type="ORF">D3880_02300</name>
</gene>
<evidence type="ECO:0000313" key="1">
    <source>
        <dbReference type="EMBL" id="AYC31292.1"/>
    </source>
</evidence>
<name>A0A385Z0Z2_9PSED</name>
<dbReference type="Proteomes" id="UP000265560">
    <property type="component" value="Chromosome"/>
</dbReference>
<reference evidence="2" key="1">
    <citation type="submission" date="2018-09" db="EMBL/GenBank/DDBJ databases">
        <authorList>
            <person name="Zhu H."/>
        </authorList>
    </citation>
    <scope>NUCLEOTIDE SEQUENCE [LARGE SCALE GENOMIC DNA]</scope>
    <source>
        <strain evidence="2">K2W31S-8</strain>
    </source>
</reference>
<organism evidence="1 2">
    <name type="scientific">Pseudomonas cavernae</name>
    <dbReference type="NCBI Taxonomy" id="2320867"/>
    <lineage>
        <taxon>Bacteria</taxon>
        <taxon>Pseudomonadati</taxon>
        <taxon>Pseudomonadota</taxon>
        <taxon>Gammaproteobacteria</taxon>
        <taxon>Pseudomonadales</taxon>
        <taxon>Pseudomonadaceae</taxon>
        <taxon>Pseudomonas</taxon>
    </lineage>
</organism>
<dbReference type="EMBL" id="CP032419">
    <property type="protein sequence ID" value="AYC31292.1"/>
    <property type="molecule type" value="Genomic_DNA"/>
</dbReference>
<keyword evidence="2" id="KW-1185">Reference proteome</keyword>
<proteinExistence type="predicted"/>
<dbReference type="OrthoDB" id="9803319at2"/>
<dbReference type="RefSeq" id="WP_119891925.1">
    <property type="nucleotide sequence ID" value="NZ_CP032419.1"/>
</dbReference>
<evidence type="ECO:0000313" key="2">
    <source>
        <dbReference type="Proteomes" id="UP000265560"/>
    </source>
</evidence>
<dbReference type="Pfam" id="PF13459">
    <property type="entry name" value="Fer4_15"/>
    <property type="match status" value="1"/>
</dbReference>
<dbReference type="KEGG" id="pcav:D3880_02300"/>
<sequence>MATERVEVILDTQKCQGYGLCLGADDVFELDAAANIAHLKQRFVDIARKGEFEQLVRDCPAAAISLRVVQE</sequence>